<dbReference type="Proteomes" id="UP001140502">
    <property type="component" value="Unassembled WGS sequence"/>
</dbReference>
<dbReference type="AlphaFoldDB" id="A0A9W8W5G4"/>
<feature type="compositionally biased region" description="Polar residues" evidence="1">
    <location>
        <begin position="447"/>
        <end position="459"/>
    </location>
</feature>
<evidence type="ECO:0000313" key="3">
    <source>
        <dbReference type="Proteomes" id="UP001140502"/>
    </source>
</evidence>
<reference evidence="2" key="1">
    <citation type="submission" date="2022-10" db="EMBL/GenBank/DDBJ databases">
        <title>Tapping the CABI collections for fungal endophytes: first genome assemblies for Collariella, Neodidymelliopsis, Ascochyta clinopodiicola, Didymella pomorum, Didymosphaeria variabile, Neocosmospora piperis and Neocucurbitaria cava.</title>
        <authorList>
            <person name="Hill R."/>
        </authorList>
    </citation>
    <scope>NUCLEOTIDE SEQUENCE</scope>
    <source>
        <strain evidence="2">IMI 366586</strain>
    </source>
</reference>
<accession>A0A9W8W5G4</accession>
<feature type="compositionally biased region" description="Basic residues" evidence="1">
    <location>
        <begin position="464"/>
        <end position="473"/>
    </location>
</feature>
<keyword evidence="3" id="KW-1185">Reference proteome</keyword>
<evidence type="ECO:0000313" key="2">
    <source>
        <dbReference type="EMBL" id="KAJ4312503.1"/>
    </source>
</evidence>
<comment type="caution">
    <text evidence="2">The sequence shown here is derived from an EMBL/GenBank/DDBJ whole genome shotgun (WGS) entry which is preliminary data.</text>
</comment>
<feature type="compositionally biased region" description="Polar residues" evidence="1">
    <location>
        <begin position="340"/>
        <end position="352"/>
    </location>
</feature>
<proteinExistence type="predicted"/>
<dbReference type="EMBL" id="JAPEUR010000289">
    <property type="protein sequence ID" value="KAJ4312503.1"/>
    <property type="molecule type" value="Genomic_DNA"/>
</dbReference>
<evidence type="ECO:0000256" key="1">
    <source>
        <dbReference type="SAM" id="MobiDB-lite"/>
    </source>
</evidence>
<feature type="compositionally biased region" description="Low complexity" evidence="1">
    <location>
        <begin position="295"/>
        <end position="319"/>
    </location>
</feature>
<feature type="compositionally biased region" description="Polar residues" evidence="1">
    <location>
        <begin position="264"/>
        <end position="284"/>
    </location>
</feature>
<dbReference type="OrthoDB" id="5107032at2759"/>
<sequence>MSAPPGVPSGNGCRCNSAPVEEAAEFSILHEQRTLQLLLDSVRRLEARVADLSLRLPAPLELDEDEVLDIRYLLRLESDDELVKIRGLHGILEELHKLGDPFTHIQSIRHIPKPSGQSLGPDGQRMSERLSSLVMMVDSHEAEKEIRAQSSCISESVGFSANCYVLRRRYQVHVEGFEKDQSRGDFSDWTTFFKHHTGQSNIQVRVRFNRFLIETTCLDTALLICRTSVKIEDATFKAIDKRSQREHQKASYHRKMGTFWSRWVNNQNPSSASNKQNNPRTTDTIDQEPQKRQKVSPTSDTTPTSTASCAANTSNSTVTPGPTIAPDSNNKPPNKAPVSITPSSNTAKQQTAPKKRGRPPKSKTECNDPRQTSILQFQIPVTASATPASKLVANEPLSSTPETLEDVSMVDTELAASQESAMAQSTIDTDTDMTNAMISDSRVDAESQVQVSASDSDTTNSEKKTRKGKKGTGKKATLAGNGGQERADGGGATKRHEETAAGETLKAHAQVPKPGSSKKKANTHSWKYYNKNKINAKKKKNGEMKDKGDTEAQGLARGQNSKEGR</sequence>
<gene>
    <name evidence="2" type="ORF">N0V84_009907</name>
</gene>
<protein>
    <submittedName>
        <fullName evidence="2">Uncharacterized protein</fullName>
    </submittedName>
</protein>
<feature type="region of interest" description="Disordered" evidence="1">
    <location>
        <begin position="438"/>
        <end position="565"/>
    </location>
</feature>
<feature type="compositionally biased region" description="Basic and acidic residues" evidence="1">
    <location>
        <begin position="541"/>
        <end position="550"/>
    </location>
</feature>
<feature type="region of interest" description="Disordered" evidence="1">
    <location>
        <begin position="264"/>
        <end position="372"/>
    </location>
</feature>
<name>A0A9W8W5G4_9HYPO</name>
<organism evidence="2 3">
    <name type="scientific">Fusarium piperis</name>
    <dbReference type="NCBI Taxonomy" id="1435070"/>
    <lineage>
        <taxon>Eukaryota</taxon>
        <taxon>Fungi</taxon>
        <taxon>Dikarya</taxon>
        <taxon>Ascomycota</taxon>
        <taxon>Pezizomycotina</taxon>
        <taxon>Sordariomycetes</taxon>
        <taxon>Hypocreomycetidae</taxon>
        <taxon>Hypocreales</taxon>
        <taxon>Nectriaceae</taxon>
        <taxon>Fusarium</taxon>
        <taxon>Fusarium solani species complex</taxon>
    </lineage>
</organism>